<evidence type="ECO:0000313" key="3">
    <source>
        <dbReference type="EnsemblPlants" id="cds.evm.model.03.844"/>
    </source>
</evidence>
<dbReference type="SUPFAM" id="SSF56219">
    <property type="entry name" value="DNase I-like"/>
    <property type="match status" value="1"/>
</dbReference>
<dbReference type="PANTHER" id="PTHR33116">
    <property type="entry name" value="REVERSE TRANSCRIPTASE ZINC-BINDING DOMAIN-CONTAINING PROTEIN-RELATED-RELATED"/>
    <property type="match status" value="1"/>
</dbReference>
<feature type="compositionally biased region" description="Basic residues" evidence="1">
    <location>
        <begin position="417"/>
        <end position="429"/>
    </location>
</feature>
<name>A0A803PAN4_CANSA</name>
<dbReference type="EMBL" id="UZAU01000269">
    <property type="status" value="NOT_ANNOTATED_CDS"/>
    <property type="molecule type" value="Genomic_DNA"/>
</dbReference>
<dbReference type="Pfam" id="PF00078">
    <property type="entry name" value="RVT_1"/>
    <property type="match status" value="1"/>
</dbReference>
<dbReference type="GO" id="GO:0004523">
    <property type="term" value="F:RNA-DNA hybrid ribonuclease activity"/>
    <property type="evidence" value="ECO:0007669"/>
    <property type="project" value="InterPro"/>
</dbReference>
<feature type="domain" description="Reverse transcriptase" evidence="2">
    <location>
        <begin position="938"/>
        <end position="1219"/>
    </location>
</feature>
<dbReference type="Pfam" id="PF13456">
    <property type="entry name" value="RVT_3"/>
    <property type="match status" value="1"/>
</dbReference>
<evidence type="ECO:0000256" key="1">
    <source>
        <dbReference type="SAM" id="MobiDB-lite"/>
    </source>
</evidence>
<feature type="region of interest" description="Disordered" evidence="1">
    <location>
        <begin position="414"/>
        <end position="510"/>
    </location>
</feature>
<dbReference type="Pfam" id="PF13966">
    <property type="entry name" value="zf-RVT"/>
    <property type="match status" value="1"/>
</dbReference>
<dbReference type="GO" id="GO:0003676">
    <property type="term" value="F:nucleic acid binding"/>
    <property type="evidence" value="ECO:0007669"/>
    <property type="project" value="InterPro"/>
</dbReference>
<dbReference type="PROSITE" id="PS50878">
    <property type="entry name" value="RT_POL"/>
    <property type="match status" value="1"/>
</dbReference>
<evidence type="ECO:0000313" key="4">
    <source>
        <dbReference type="Proteomes" id="UP000596661"/>
    </source>
</evidence>
<dbReference type="Proteomes" id="UP000596661">
    <property type="component" value="Chromosome 3"/>
</dbReference>
<sequence>MASSSNEKQVKVCGVEDFKLSLDENSELGANVVEKSVVAKLYSKRTIFNGLLRTILGRKWRLANGWKLIEVGPNTFIIQLTRKQEAVNIVRNGPWTIGNGFLVVKAMSEDGRWKSADLNSTPIWVRVYEVPPRFWTQKNANAIAKKIGTVVSIDRLWRDGFPTNKYIRLQVSIPLNKPLFVGLFLPMEEGVSLWCYFKHENMPSVCYKCGIVGHEELFCRRKRRLIADDFNRTVPMYGPWIRLGSRKKDCFSDYELYEQDRMNREVLEAQNQAEARALLIPGEDNFEPALVGTEIHLEALVEAAAAKGDTGNSMSEGAVVTIPPEEGEAAGECGLPVSVQGSGEGQEGNLSLQDVHGTLGNVVHMENKDNTCGFSEGVHQTFLNKKEEVKKVGEVDSSHVDHLAMVFKATLASRNGSAHKRSRPVRGKGKMLAINDGPKLSYDNTSGVGKKRRLEVLEGGSSDRPWKAISHAGVGNEEDVKKDSDQSNGEEADASKKSLNGDTAPIQKEEGGGAIVFGDGFKVVEDFVGAEEAGPNDLRKLIRNANPDVVFLMETKKSASDMEGIWFRLGFLNGVAVSSVGAAGGLALFWRRGWDIQIIESDLNKILVRFGGDANLGPWEARTDPWIVMGDLNSVLSSDDKFGGRPEVNNLIRERLDRVIASLDWMIAFNKAGVRNLPIRFSDHGAIMLDTMMDRDKVVKPFRYLDAWSRDPDCRRVIEEAWSVAFRGFHSFILCNKLSLTAKVLREWNVQVFGHCQTKIQALEKLLVEVQSRPPSNENLELEGTIMLELEDAELSLESIWKQKSREAWLKEGDRNSKFFHTSVEVRRKRNFIWNISLDDWIWVDGRDNIAEYFRDNFQSIFTSSNPRLDVDFGNLIPRSISDSENARLCACPTEEEIRKVVWSMPPLKSPGPDGFPIKFFKDFWDIVGGQVVNFVKELFVSRRFCKLINRSFIVLIPKKSHANCFDDFCPISLCNSIYKIVSKILANRLSTVLVNLISPFQAAFVKGRNIAENSIIANEIFHEMKRRTDQNAFVGIKCDMSKAYDRLEWCFLLKVLKAFGFNEHFCEMIMHCVTSVSFQVLLNGGITKKFFPKRGLRQGDPLSPLLFILGAEVLSKLLLAKEEEGLLTGFSVGREGLPITHLMYADDLLVFAKADGANISAVLDALKQYCCWSGQQLNHRKSKVFFSKNCSGDRRQSIRSQLGFDEMEGAEKFLGNSILFKGSRSKDFDFIIEKVSARLEGWRARLLSQAGRLTLIKSVLAAIPIYTMSVYKLPKKTTNRIDGMIRKFWWTGQVNQGRFLSLKAWEVLCKPKQCGGLGLRRAEDINFCLLAKLGWVLASDKVCLWKSILMDKYCSGSNFGDTILQSNASPVAKSIWATRRFIVDNSVWLLGIDANVKIGSQQWMGTDGEVMTLGDLNPMIEEGMCVGDLIMEDGRSWNENLVNSWFRPDAAAAILKITLPFPYVETRLYWKDDPSGCFSLKSVYWRLNQNRFDCIDVVFKSLWKSHIHERLKIFLWRLGQNALPFGCKVASIFGSNVGPCMLCGLDEMDVVSHFVSGCNITRAVWFSSQWGVRVERCNLTNGRDVLAWLVDPSSLTLDSSGCEDFLLYGALLYHKLWQVRNNIFHNKGILVLDEVKKSIEKGFREFKQLRLQGGIEDPQQGGICATRWGLPRPARMKCFVDFASASDGGAVAAAIYDISGTIFAIAAAKAVVKSPLHGELEALRFGFNMAAQLGVDVGTFYSDNQTLVKAFIE</sequence>
<protein>
    <recommendedName>
        <fullName evidence="2">Reverse transcriptase domain-containing protein</fullName>
    </recommendedName>
</protein>
<dbReference type="InterPro" id="IPR043502">
    <property type="entry name" value="DNA/RNA_pol_sf"/>
</dbReference>
<dbReference type="OMA" id="INTIIAW"/>
<dbReference type="Gramene" id="evm.model.03.844">
    <property type="protein sequence ID" value="cds.evm.model.03.844"/>
    <property type="gene ID" value="evm.TU.03.844"/>
</dbReference>
<evidence type="ECO:0000259" key="2">
    <source>
        <dbReference type="PROSITE" id="PS50878"/>
    </source>
</evidence>
<reference evidence="3" key="2">
    <citation type="submission" date="2021-03" db="UniProtKB">
        <authorList>
            <consortium name="EnsemblPlants"/>
        </authorList>
    </citation>
    <scope>IDENTIFICATION</scope>
</reference>
<dbReference type="InterPro" id="IPR036691">
    <property type="entry name" value="Endo/exonu/phosph_ase_sf"/>
</dbReference>
<dbReference type="InterPro" id="IPR025558">
    <property type="entry name" value="DUF4283"/>
</dbReference>
<dbReference type="EnsemblPlants" id="evm.model.03.844">
    <property type="protein sequence ID" value="cds.evm.model.03.844"/>
    <property type="gene ID" value="evm.TU.03.844"/>
</dbReference>
<dbReference type="InterPro" id="IPR002156">
    <property type="entry name" value="RNaseH_domain"/>
</dbReference>
<keyword evidence="4" id="KW-1185">Reference proteome</keyword>
<dbReference type="CDD" id="cd01650">
    <property type="entry name" value="RT_nLTR_like"/>
    <property type="match status" value="1"/>
</dbReference>
<dbReference type="Pfam" id="PF03372">
    <property type="entry name" value="Exo_endo_phos"/>
    <property type="match status" value="1"/>
</dbReference>
<dbReference type="InterPro" id="IPR005135">
    <property type="entry name" value="Endo/exonuclease/phosphatase"/>
</dbReference>
<reference evidence="3" key="1">
    <citation type="submission" date="2018-11" db="EMBL/GenBank/DDBJ databases">
        <authorList>
            <person name="Grassa J C."/>
        </authorList>
    </citation>
    <scope>NUCLEOTIDE SEQUENCE [LARGE SCALE GENOMIC DNA]</scope>
</reference>
<accession>A0A803PAN4</accession>
<dbReference type="SUPFAM" id="SSF56672">
    <property type="entry name" value="DNA/RNA polymerases"/>
    <property type="match status" value="1"/>
</dbReference>
<dbReference type="InterPro" id="IPR026960">
    <property type="entry name" value="RVT-Znf"/>
</dbReference>
<dbReference type="PANTHER" id="PTHR33116:SF86">
    <property type="entry name" value="REVERSE TRANSCRIPTASE DOMAIN-CONTAINING PROTEIN"/>
    <property type="match status" value="1"/>
</dbReference>
<dbReference type="InterPro" id="IPR000477">
    <property type="entry name" value="RT_dom"/>
</dbReference>
<proteinExistence type="predicted"/>
<organism evidence="3 4">
    <name type="scientific">Cannabis sativa</name>
    <name type="common">Hemp</name>
    <name type="synonym">Marijuana</name>
    <dbReference type="NCBI Taxonomy" id="3483"/>
    <lineage>
        <taxon>Eukaryota</taxon>
        <taxon>Viridiplantae</taxon>
        <taxon>Streptophyta</taxon>
        <taxon>Embryophyta</taxon>
        <taxon>Tracheophyta</taxon>
        <taxon>Spermatophyta</taxon>
        <taxon>Magnoliopsida</taxon>
        <taxon>eudicotyledons</taxon>
        <taxon>Gunneridae</taxon>
        <taxon>Pentapetalae</taxon>
        <taxon>rosids</taxon>
        <taxon>fabids</taxon>
        <taxon>Rosales</taxon>
        <taxon>Cannabaceae</taxon>
        <taxon>Cannabis</taxon>
    </lineage>
</organism>
<dbReference type="Pfam" id="PF14111">
    <property type="entry name" value="DUF4283"/>
    <property type="match status" value="1"/>
</dbReference>